<dbReference type="EMBL" id="JAYRBN010000056">
    <property type="protein sequence ID" value="KAL2742843.1"/>
    <property type="molecule type" value="Genomic_DNA"/>
</dbReference>
<feature type="region of interest" description="Disordered" evidence="12">
    <location>
        <begin position="1253"/>
        <end position="1273"/>
    </location>
</feature>
<evidence type="ECO:0000313" key="14">
    <source>
        <dbReference type="EMBL" id="KAL2742843.1"/>
    </source>
</evidence>
<feature type="compositionally biased region" description="Low complexity" evidence="12">
    <location>
        <begin position="582"/>
        <end position="593"/>
    </location>
</feature>
<feature type="compositionally biased region" description="Basic and acidic residues" evidence="12">
    <location>
        <begin position="843"/>
        <end position="886"/>
    </location>
</feature>
<feature type="coiled-coil region" evidence="11">
    <location>
        <begin position="1652"/>
        <end position="1690"/>
    </location>
</feature>
<dbReference type="GO" id="GO:0003774">
    <property type="term" value="F:cytoskeletal motor activity"/>
    <property type="evidence" value="ECO:0007669"/>
    <property type="project" value="UniProtKB-UniRule"/>
</dbReference>
<evidence type="ECO:0000256" key="2">
    <source>
        <dbReference type="ARBA" id="ARBA00022490"/>
    </source>
</evidence>
<feature type="compositionally biased region" description="Acidic residues" evidence="12">
    <location>
        <begin position="1124"/>
        <end position="1165"/>
    </location>
</feature>
<sequence>MPRSIRDSDEDVETKTATGRRTRAGFGSIVTDSPVRRSSRNKQSTKQSGSPPDLYITEISAQGTRTFRTRAGTADSDTLETQKRLRSNKNSVDTEFETLIETQPKKMTRRSLAATTALDTPKANTRSRRMTRAGSETISTPIGRTTRKTRASSMDPEPTITEPVEEVQNEVMNTPMRAKRRASVLPSQSTVIEEEEKQFPIIELDKIVIETETSPINIISTNIKSPNKQLELSKNKSNEDNKSIDKMEEEKDCYSAVKGPLDDSSEKNHMEISETFKTEVKSSDESYTPEKDKYSAANVNDDILTKDVSNQSPHNFEDISKESKSKDENTLHVSIEEKKMNSSNKENECLNTNNSVSDQNKTTSNIKNLHQETSIIVLDTKEGKNVESNDNINPDNSHLTESSVSLSDCNNSIKSNSNVNTNEVNYLEEEDKSVSMSDTKKTPSNEEEHEKTSINSITINENSDESNTVSQKVLVNEDDSISEEQSKINDSSNGQIQEILLIEEEKSIEIVDQNISNIEEINSNDKIKDKANVPEEKLIDISVNEDNCNNDVNATEVLNDEKISDSTTAKVISASKDSNVTQGNNSSNDNQDNMSCTSTVDSSFLTLEFSDDSIKDSANNAKQTELDSTKSLLKLKSSKHSTSIPEKIDSSTVAESHDIPEADLPDEEGSKMQSSSNTPVMSKTKSVTELNISKSKKEKKKNDVQNDDECENISDIRMLFQDISADEWKQKNKNINIETRSNLMHSTSTGKLETDSETECDLLLVDKKAWLAAEKLKASKDKEKFDYDSDDTIILKTKLDYLNDKLSNTNKIEIKSKDSVQENDNNSEVKESMEKSINSSKSSTKEAKDKLDEVERTPNKLNDKTNIDKSEIDISSHSASKKEKSQKSTPVCNRSVLVKSLDKQLVEEEVSLSQRVFEDQEAKITVDVISKVEVNILENKLERQSLDKKQKKNRSLNSSLNKSDKSKQRLVRHNRLNISSSEEEDNAINLEKNENKLTKGSGKKRYNKNYSTMVHIGSDSDTCDESIDSSNSGIRNKTPRIPRFLFKHKDDEEENEGHNESGDESNEDKFSDRSIDSDINAEYNLDGKTIGKFSDDDIPGDECRASESEFSDPDDNGSDLADFVVDDDEVEEEDEEEDEGEDEEEDEGEDEEQEEEKENQDIESEEDKKLTENKNEKKEAEGTEDTEKSCEKKLEDIDEEEVNKEAQNKSINVSDIKSDKKKNLKQKVNIEIHSSGSDEDEIVCENKIDTISELDSNTSGKKPKKKQKLNEDNEIIEETSKKELNESEIVFAKKVKGTNISLTCSTPKTDTFQQKQFNKQNISSNEEQENIHLKDLSSDNCDTSKSSITNSKNSKKKRSIENNISTDLLELLKDANLPKTLLSKKAYLNKTISPCSETPTTKYLKKQKLNDSAPNINLEKNKNASETELIDDKNDEQSESRTITAETTELLESNSSASVKRKRYAEINDSNDQIELRNKKNKINSKLDIHIGFDNEKENSENVLKVNDEKKKRKRKKNRKNKNSKELDLVNIATTVEKKNIEKGEKMEIVTSNESKKNKKKNKNKENIENKEKSNEKFMSTTKNDQKSVEIENIPNKKKKKTTSEVPTLQVKEQSKKSLRKNILKSSTMSVAKVSNEMPQNTEFFKSKHEALEAAKRAAESIKANKDMNKNKQRKQLEKMQQEKDIKVKKSDEVLIKTFTRGIKRLPADVIENLSDVPMNPFKKTKLLKNPVQQTVKSPTSMMKNGFTESGITKAKKNYIPSNSGGTTEFDVVNLQKEKKLKKTSTVVSFRNKMLSRNSRYPVTSYIMYLQKQKVSNKDHIKTRKLTKFCEERYEVKMNNTLDSIRPSDKTHSREEMSYLFGRDPSILAYGQRPCPSQETKKNLLSAYEIEFDSAENIASLLSDSQSLKTIKVYLRLKPFPRKVKLLPQQEEAYKVINSTTLATKLPCLENNSSFARSKTSEITSRTYTFTQTFGPEITQLELFDQAIKQQMFDFLAGQSCNVMTYGTTNSGKSYTLQGTITSPGIIPRALEFVFSIITPKPIPSYKPVHHCDAIFLNSLERAQELEAKTKLLSFSSVDKNQYINTYKQMQTILQEESPLRPSECSDAHYSVWVSFAEIYNETIYDLLSIDCQKKKVPLKLATDNRGRAFIKGLNTVYVNSGAEAYQVLMAGQYNLKVAATALNARSSRSHCIFTIKLLKYCSENLTDSVDISTFSFCDLAGSERLKKTLNIGDRLKEAQNINTSLLVLGKCLKSIYDGQLSKLKSEPIIGPFRESKLTRLFQRALSGREQIALIVNVNPLPNLYIETQNVLNFAAIAKKIIIEPKIKEQRKANSRFSKIVQKSIQSVTNWDDTVLESADSLNTEAEADILKFSSEEEYEHLLMENKELRKEITDLKNMALTRDFEIRQEMVDTYTTIIKKLENDWKARIRDVEEQQEDTLQWSIKQVEKYYKQKMAQLSSRKRQRSCLSDENDIADQTNVFESEISQLTSKVVSMKDTIQELKKSNQVLSIEKNKIEFELSLTKDDLKHAKCLLDAAQKDLSNCEETEYYIEEIKSQLSSKEEHIKKLKEFLNEAKEEYITITNDARKKEIQIKEQEELMVEYEDKIDELQEQFDRANYCLAEQTKTIEVLEDNNQSMMDKIFELENKLKLLNVKYEVTSCKEEMSEKSENYVTSDSCEDVIIKTELISEDEIQLEEKINNLDTKKEISEEKIMLESEEKGIQTKCEELVSKEDKSCQTITLVTQEVIMQTSILEEFSKEISVQTNDNINYEEREKEYKELKAKCNEVEEEYKQAHIKLGDDLKIIKELQEKITELDINLDAKQKEKYDLEMLMEENIKQQQALQEKLEEFNKKEKDKDDEIIAIQKELKQMIQAKDAEEKSTLSMEKELKETLRALDDTKKVLSYKEQQVENLETRLKSLEQTAKFLEILQKDKEEQQSEREKLRKINDMLKEDLATKEREMEEFKKNRNETLNKYDNLIKSLQEDVDRQKREVMRYQELFCRQTTPTPSKEECKKLRSHVEYLQEKLKNYETSQKSKENENNTENEVVSIERSTKRKGRKKEAPLPPQPEVIDLSGSESKRDAKHTVELPGSEQTERKRTTRKKKLFIANDESLQDIDPVEIDSTPSIPLRSLRSRRK</sequence>
<comment type="caution">
    <text evidence="14">The sequence shown here is derived from an EMBL/GenBank/DDBJ whole genome shotgun (WGS) entry which is preliminary data.</text>
</comment>
<feature type="compositionally biased region" description="Polar residues" evidence="12">
    <location>
        <begin position="671"/>
        <end position="692"/>
    </location>
</feature>
<accession>A0ABD2CCQ6</accession>
<dbReference type="InterPro" id="IPR047149">
    <property type="entry name" value="KIF11-like"/>
</dbReference>
<dbReference type="Gene3D" id="3.40.850.10">
    <property type="entry name" value="Kinesin motor domain"/>
    <property type="match status" value="1"/>
</dbReference>
<evidence type="ECO:0000256" key="3">
    <source>
        <dbReference type="ARBA" id="ARBA00022553"/>
    </source>
</evidence>
<keyword evidence="7 11" id="KW-0175">Coiled coil</keyword>
<comment type="similarity">
    <text evidence="10">Belongs to the TRAFAC class myosin-kinesin ATPase superfamily. Kinesin family.</text>
</comment>
<feature type="region of interest" description="Disordered" evidence="12">
    <location>
        <begin position="574"/>
        <end position="596"/>
    </location>
</feature>
<feature type="compositionally biased region" description="Polar residues" evidence="12">
    <location>
        <begin position="453"/>
        <end position="469"/>
    </location>
</feature>
<feature type="region of interest" description="Disordered" evidence="12">
    <location>
        <begin position="1409"/>
        <end position="1443"/>
    </location>
</feature>
<keyword evidence="6 10" id="KW-0067">ATP-binding</keyword>
<proteinExistence type="inferred from homology"/>
<feature type="compositionally biased region" description="Basic and acidic residues" evidence="12">
    <location>
        <begin position="438"/>
        <end position="452"/>
    </location>
</feature>
<evidence type="ECO:0000313" key="15">
    <source>
        <dbReference type="Proteomes" id="UP001607303"/>
    </source>
</evidence>
<feature type="compositionally biased region" description="Basic and acidic residues" evidence="12">
    <location>
        <begin position="260"/>
        <end position="294"/>
    </location>
</feature>
<evidence type="ECO:0000256" key="6">
    <source>
        <dbReference type="ARBA" id="ARBA00022840"/>
    </source>
</evidence>
<feature type="region of interest" description="Disordered" evidence="12">
    <location>
        <begin position="636"/>
        <end position="708"/>
    </location>
</feature>
<feature type="region of interest" description="Disordered" evidence="12">
    <location>
        <begin position="945"/>
        <end position="1225"/>
    </location>
</feature>
<keyword evidence="15" id="KW-1185">Reference proteome</keyword>
<organism evidence="14 15">
    <name type="scientific">Vespula maculifrons</name>
    <name type="common">Eastern yellow jacket</name>
    <name type="synonym">Wasp</name>
    <dbReference type="NCBI Taxonomy" id="7453"/>
    <lineage>
        <taxon>Eukaryota</taxon>
        <taxon>Metazoa</taxon>
        <taxon>Ecdysozoa</taxon>
        <taxon>Arthropoda</taxon>
        <taxon>Hexapoda</taxon>
        <taxon>Insecta</taxon>
        <taxon>Pterygota</taxon>
        <taxon>Neoptera</taxon>
        <taxon>Endopterygota</taxon>
        <taxon>Hymenoptera</taxon>
        <taxon>Apocrita</taxon>
        <taxon>Aculeata</taxon>
        <taxon>Vespoidea</taxon>
        <taxon>Vespidae</taxon>
        <taxon>Vespinae</taxon>
        <taxon>Vespula</taxon>
    </lineage>
</organism>
<dbReference type="GO" id="GO:0005874">
    <property type="term" value="C:microtubule"/>
    <property type="evidence" value="ECO:0007669"/>
    <property type="project" value="UniProtKB-KW"/>
</dbReference>
<keyword evidence="9" id="KW-0206">Cytoskeleton</keyword>
<dbReference type="PROSITE" id="PS50067">
    <property type="entry name" value="KINESIN_MOTOR_2"/>
    <property type="match status" value="1"/>
</dbReference>
<reference evidence="14 15" key="1">
    <citation type="journal article" date="2024" name="Ann. Entomol. Soc. Am.">
        <title>Genomic analyses of the southern and eastern yellowjacket wasps (Hymenoptera: Vespidae) reveal evolutionary signatures of social life.</title>
        <authorList>
            <person name="Catto M.A."/>
            <person name="Caine P.B."/>
            <person name="Orr S.E."/>
            <person name="Hunt B.G."/>
            <person name="Goodisman M.A.D."/>
        </authorList>
    </citation>
    <scope>NUCLEOTIDE SEQUENCE [LARGE SCALE GENOMIC DNA]</scope>
    <source>
        <strain evidence="14">232</strain>
        <tissue evidence="14">Head and thorax</tissue>
    </source>
</reference>
<feature type="domain" description="Kinesin motor" evidence="13">
    <location>
        <begin position="1910"/>
        <end position="2321"/>
    </location>
</feature>
<feature type="compositionally biased region" description="Polar residues" evidence="12">
    <location>
        <begin position="349"/>
        <end position="367"/>
    </location>
</feature>
<feature type="region of interest" description="Disordered" evidence="12">
    <location>
        <begin position="380"/>
        <end position="469"/>
    </location>
</feature>
<keyword evidence="8 10" id="KW-0505">Motor protein</keyword>
<evidence type="ECO:0000256" key="8">
    <source>
        <dbReference type="ARBA" id="ARBA00023175"/>
    </source>
</evidence>
<dbReference type="PRINTS" id="PR00380">
    <property type="entry name" value="KINESINHEAVY"/>
</dbReference>
<dbReference type="SUPFAM" id="SSF52540">
    <property type="entry name" value="P-loop containing nucleoside triphosphate hydrolases"/>
    <property type="match status" value="1"/>
</dbReference>
<feature type="region of interest" description="Disordered" evidence="12">
    <location>
        <begin position="3034"/>
        <end position="3141"/>
    </location>
</feature>
<feature type="compositionally biased region" description="Basic and acidic residues" evidence="12">
    <location>
        <begin position="1419"/>
        <end position="1439"/>
    </location>
</feature>
<evidence type="ECO:0000256" key="1">
    <source>
        <dbReference type="ARBA" id="ARBA00004186"/>
    </source>
</evidence>
<feature type="coiled-coil region" evidence="11">
    <location>
        <begin position="2372"/>
        <end position="2399"/>
    </location>
</feature>
<feature type="coiled-coil region" evidence="11">
    <location>
        <begin position="2755"/>
        <end position="2869"/>
    </location>
</feature>
<evidence type="ECO:0000256" key="10">
    <source>
        <dbReference type="PROSITE-ProRule" id="PRU00283"/>
    </source>
</evidence>
<feature type="compositionally biased region" description="Basic and acidic residues" evidence="12">
    <location>
        <begin position="315"/>
        <end position="348"/>
    </location>
</feature>
<feature type="compositionally biased region" description="Basic residues" evidence="12">
    <location>
        <begin position="1511"/>
        <end position="1522"/>
    </location>
</feature>
<dbReference type="InterPro" id="IPR027417">
    <property type="entry name" value="P-loop_NTPase"/>
</dbReference>
<keyword evidence="5 10" id="KW-0547">Nucleotide-binding</keyword>
<feature type="compositionally biased region" description="Polar residues" evidence="12">
    <location>
        <begin position="388"/>
        <end position="424"/>
    </location>
</feature>
<feature type="compositionally biased region" description="Polar residues" evidence="12">
    <location>
        <begin position="41"/>
        <end position="50"/>
    </location>
</feature>
<dbReference type="SMART" id="SM00129">
    <property type="entry name" value="KISc"/>
    <property type="match status" value="1"/>
</dbReference>
<dbReference type="PANTHER" id="PTHR47970:SF29">
    <property type="entry name" value="KINESIN FAMILY MEMBER 20B"/>
    <property type="match status" value="1"/>
</dbReference>
<feature type="compositionally biased region" description="Low complexity" evidence="12">
    <location>
        <begin position="63"/>
        <end position="74"/>
    </location>
</feature>
<dbReference type="PROSITE" id="PS00411">
    <property type="entry name" value="KINESIN_MOTOR_1"/>
    <property type="match status" value="1"/>
</dbReference>
<feature type="compositionally biased region" description="Basic and acidic residues" evidence="12">
    <location>
        <begin position="1056"/>
        <end position="1076"/>
    </location>
</feature>
<name>A0ABD2CCQ6_VESMC</name>
<protein>
    <submittedName>
        <fullName evidence="14">Kinesin-like protein KIF20A</fullName>
    </submittedName>
</protein>
<feature type="compositionally biased region" description="Basic and acidic residues" evidence="12">
    <location>
        <begin position="1564"/>
        <end position="1576"/>
    </location>
</feature>
<evidence type="ECO:0000256" key="4">
    <source>
        <dbReference type="ARBA" id="ARBA00022701"/>
    </source>
</evidence>
<gene>
    <name evidence="14" type="ORF">V1477_008332</name>
</gene>
<dbReference type="InterPro" id="IPR001752">
    <property type="entry name" value="Kinesin_motor_dom"/>
</dbReference>
<feature type="region of interest" description="Disordered" evidence="12">
    <location>
        <begin position="1"/>
        <end position="88"/>
    </location>
</feature>
<keyword evidence="4" id="KW-0493">Microtubule</keyword>
<dbReference type="GO" id="GO:0005819">
    <property type="term" value="C:spindle"/>
    <property type="evidence" value="ECO:0007669"/>
    <property type="project" value="UniProtKB-SubCell"/>
</dbReference>
<feature type="compositionally biased region" description="Basic and acidic residues" evidence="12">
    <location>
        <begin position="1166"/>
        <end position="1195"/>
    </location>
</feature>
<feature type="compositionally biased region" description="Basic and acidic residues" evidence="12">
    <location>
        <begin position="3081"/>
        <end position="3090"/>
    </location>
</feature>
<dbReference type="Pfam" id="PF00225">
    <property type="entry name" value="Kinesin"/>
    <property type="match status" value="1"/>
</dbReference>
<keyword evidence="2" id="KW-0963">Cytoplasm</keyword>
<feature type="binding site" evidence="10">
    <location>
        <begin position="2007"/>
        <end position="2014"/>
    </location>
    <ligand>
        <name>ATP</name>
        <dbReference type="ChEBI" id="CHEBI:30616"/>
    </ligand>
</feature>
<feature type="region of interest" description="Disordered" evidence="12">
    <location>
        <begin position="1504"/>
        <end position="1526"/>
    </location>
</feature>
<feature type="region of interest" description="Disordered" evidence="12">
    <location>
        <begin position="230"/>
        <end position="367"/>
    </location>
</feature>
<feature type="compositionally biased region" description="Basic and acidic residues" evidence="12">
    <location>
        <begin position="3034"/>
        <end position="3043"/>
    </location>
</feature>
<dbReference type="GO" id="GO:0005524">
    <property type="term" value="F:ATP binding"/>
    <property type="evidence" value="ECO:0007669"/>
    <property type="project" value="UniProtKB-UniRule"/>
</dbReference>
<feature type="region of interest" description="Disordered" evidence="12">
    <location>
        <begin position="1336"/>
        <end position="1359"/>
    </location>
</feature>
<keyword evidence="3" id="KW-0597">Phosphoprotein</keyword>
<evidence type="ECO:0000256" key="11">
    <source>
        <dbReference type="SAM" id="Coils"/>
    </source>
</evidence>
<dbReference type="PANTHER" id="PTHR47970">
    <property type="entry name" value="KINESIN-LIKE PROTEIN KIF11"/>
    <property type="match status" value="1"/>
</dbReference>
<feature type="region of interest" description="Disordered" evidence="12">
    <location>
        <begin position="817"/>
        <end position="891"/>
    </location>
</feature>
<evidence type="ECO:0000256" key="7">
    <source>
        <dbReference type="ARBA" id="ARBA00023054"/>
    </source>
</evidence>
<evidence type="ECO:0000256" key="12">
    <source>
        <dbReference type="SAM" id="MobiDB-lite"/>
    </source>
</evidence>
<feature type="coiled-coil region" evidence="11">
    <location>
        <begin position="2486"/>
        <end position="2656"/>
    </location>
</feature>
<comment type="subcellular location">
    <subcellularLocation>
        <location evidence="1">Cytoplasm</location>
        <location evidence="1">Cytoskeleton</location>
        <location evidence="1">Spindle</location>
    </subcellularLocation>
</comment>
<evidence type="ECO:0000256" key="9">
    <source>
        <dbReference type="ARBA" id="ARBA00023212"/>
    </source>
</evidence>
<dbReference type="Proteomes" id="UP001607303">
    <property type="component" value="Unassembled WGS sequence"/>
</dbReference>
<dbReference type="InterPro" id="IPR019821">
    <property type="entry name" value="Kinesin_motor_CS"/>
</dbReference>
<evidence type="ECO:0000259" key="13">
    <source>
        <dbReference type="PROSITE" id="PS50067"/>
    </source>
</evidence>
<dbReference type="InterPro" id="IPR036961">
    <property type="entry name" value="Kinesin_motor_dom_sf"/>
</dbReference>
<evidence type="ECO:0000256" key="5">
    <source>
        <dbReference type="ARBA" id="ARBA00022741"/>
    </source>
</evidence>
<feature type="region of interest" description="Disordered" evidence="12">
    <location>
        <begin position="1549"/>
        <end position="1619"/>
    </location>
</feature>
<feature type="compositionally biased region" description="Basic and acidic residues" evidence="12">
    <location>
        <begin position="231"/>
        <end position="253"/>
    </location>
</feature>